<dbReference type="STRING" id="326427.Cagg_1400"/>
<evidence type="ECO:0000313" key="1">
    <source>
        <dbReference type="EMBL" id="ACL24307.1"/>
    </source>
</evidence>
<organism evidence="1 2">
    <name type="scientific">Chloroflexus aggregans (strain MD-66 / DSM 9485)</name>
    <dbReference type="NCBI Taxonomy" id="326427"/>
    <lineage>
        <taxon>Bacteria</taxon>
        <taxon>Bacillati</taxon>
        <taxon>Chloroflexota</taxon>
        <taxon>Chloroflexia</taxon>
        <taxon>Chloroflexales</taxon>
        <taxon>Chloroflexineae</taxon>
        <taxon>Chloroflexaceae</taxon>
        <taxon>Chloroflexus</taxon>
    </lineage>
</organism>
<keyword evidence="2" id="KW-1185">Reference proteome</keyword>
<accession>B8G8P5</accession>
<dbReference type="KEGG" id="cag:Cagg_1400"/>
<reference evidence="1" key="1">
    <citation type="submission" date="2008-12" db="EMBL/GenBank/DDBJ databases">
        <title>Complete sequence of Chloroflexus aggregans DSM 9485.</title>
        <authorList>
            <consortium name="US DOE Joint Genome Institute"/>
            <person name="Lucas S."/>
            <person name="Copeland A."/>
            <person name="Lapidus A."/>
            <person name="Glavina del Rio T."/>
            <person name="Dalin E."/>
            <person name="Tice H."/>
            <person name="Pitluck S."/>
            <person name="Foster B."/>
            <person name="Larimer F."/>
            <person name="Land M."/>
            <person name="Hauser L."/>
            <person name="Kyrpides N."/>
            <person name="Mikhailova N."/>
            <person name="Bryant D."/>
            <person name="Richardson P."/>
        </authorList>
    </citation>
    <scope>NUCLEOTIDE SEQUENCE</scope>
    <source>
        <strain evidence="1">DSM 9485</strain>
    </source>
</reference>
<dbReference type="HOGENOM" id="CLU_3395751_0_0_0"/>
<protein>
    <submittedName>
        <fullName evidence="1">Uncharacterized protein</fullName>
    </submittedName>
</protein>
<dbReference type="AlphaFoldDB" id="B8G8P5"/>
<dbReference type="Proteomes" id="UP000002508">
    <property type="component" value="Chromosome"/>
</dbReference>
<dbReference type="EMBL" id="CP001337">
    <property type="protein sequence ID" value="ACL24307.1"/>
    <property type="molecule type" value="Genomic_DNA"/>
</dbReference>
<sequence length="31" mass="4084">MQYPRIALNRRHQLVRRQYEKFLILWYYRDG</sequence>
<evidence type="ECO:0000313" key="2">
    <source>
        <dbReference type="Proteomes" id="UP000002508"/>
    </source>
</evidence>
<gene>
    <name evidence="1" type="ordered locus">Cagg_1400</name>
</gene>
<proteinExistence type="predicted"/>
<name>B8G8P5_CHLAD</name>